<dbReference type="AlphaFoldDB" id="A2Q1A4"/>
<organism evidence="1">
    <name type="scientific">Medicago truncatula</name>
    <name type="common">Barrel medic</name>
    <name type="synonym">Medicago tribuloides</name>
    <dbReference type="NCBI Taxonomy" id="3880"/>
    <lineage>
        <taxon>Eukaryota</taxon>
        <taxon>Viridiplantae</taxon>
        <taxon>Streptophyta</taxon>
        <taxon>Embryophyta</taxon>
        <taxon>Tracheophyta</taxon>
        <taxon>Spermatophyta</taxon>
        <taxon>Magnoliopsida</taxon>
        <taxon>eudicotyledons</taxon>
        <taxon>Gunneridae</taxon>
        <taxon>Pentapetalae</taxon>
        <taxon>rosids</taxon>
        <taxon>fabids</taxon>
        <taxon>Fabales</taxon>
        <taxon>Fabaceae</taxon>
        <taxon>Papilionoideae</taxon>
        <taxon>50 kb inversion clade</taxon>
        <taxon>NPAAA clade</taxon>
        <taxon>Hologalegina</taxon>
        <taxon>IRL clade</taxon>
        <taxon>Trifolieae</taxon>
        <taxon>Medicago</taxon>
    </lineage>
</organism>
<reference evidence="1" key="2">
    <citation type="submission" date="2007-03" db="EMBL/GenBank/DDBJ databases">
        <authorList>
            <consortium name="The International Medicago Genome Annotation Group"/>
        </authorList>
    </citation>
    <scope>NUCLEOTIDE SEQUENCE</scope>
</reference>
<name>A2Q1A4_MEDTR</name>
<dbReference type="EMBL" id="AC148396">
    <property type="protein sequence ID" value="ABN05721.1"/>
    <property type="molecule type" value="Genomic_DNA"/>
</dbReference>
<accession>A2Q1A4</accession>
<evidence type="ECO:0000313" key="1">
    <source>
        <dbReference type="EMBL" id="ABN05721.1"/>
    </source>
</evidence>
<protein>
    <submittedName>
        <fullName evidence="1">Uncharacterized protein</fullName>
    </submittedName>
</protein>
<gene>
    <name evidence="1" type="ORF">MtrDRAFT_AC148396g31v2</name>
</gene>
<proteinExistence type="predicted"/>
<reference evidence="1" key="1">
    <citation type="submission" date="2005-03" db="EMBL/GenBank/DDBJ databases">
        <authorList>
            <person name="Town C.D."/>
        </authorList>
    </citation>
    <scope>NUCLEOTIDE SEQUENCE</scope>
</reference>
<sequence>MDNTIEQLDQMPQRWCCTPPRAACGGIFRNKEGECMSCFAQNLGGGLQNCHELCKPLN</sequence>